<dbReference type="Proteomes" id="UP000316759">
    <property type="component" value="Unassembled WGS sequence"/>
</dbReference>
<dbReference type="STRING" id="46835.A0A504YAP9"/>
<evidence type="ECO:0000259" key="4">
    <source>
        <dbReference type="PROSITE" id="PS50018"/>
    </source>
</evidence>
<protein>
    <recommendedName>
        <fullName evidence="8">VPS9 domain-containing protein</fullName>
    </recommendedName>
</protein>
<feature type="compositionally biased region" description="Polar residues" evidence="3">
    <location>
        <begin position="1318"/>
        <end position="1328"/>
    </location>
</feature>
<evidence type="ECO:0000313" key="7">
    <source>
        <dbReference type="Proteomes" id="UP000316759"/>
    </source>
</evidence>
<dbReference type="Pfam" id="PF02204">
    <property type="entry name" value="VPS9"/>
    <property type="match status" value="1"/>
</dbReference>
<feature type="compositionally biased region" description="Basic and acidic residues" evidence="3">
    <location>
        <begin position="982"/>
        <end position="1012"/>
    </location>
</feature>
<dbReference type="GO" id="GO:0005085">
    <property type="term" value="F:guanyl-nucleotide exchange factor activity"/>
    <property type="evidence" value="ECO:0007669"/>
    <property type="project" value="InterPro"/>
</dbReference>
<evidence type="ECO:0000256" key="1">
    <source>
        <dbReference type="ARBA" id="ARBA00004370"/>
    </source>
</evidence>
<dbReference type="SUPFAM" id="SSF109993">
    <property type="entry name" value="VPS9 domain"/>
    <property type="match status" value="1"/>
</dbReference>
<comment type="caution">
    <text evidence="6">The sequence shown here is derived from an EMBL/GenBank/DDBJ whole genome shotgun (WGS) entry which is preliminary data.</text>
</comment>
<evidence type="ECO:0000313" key="6">
    <source>
        <dbReference type="EMBL" id="TPP58662.1"/>
    </source>
</evidence>
<dbReference type="OrthoDB" id="10264848at2759"/>
<dbReference type="InterPro" id="IPR037191">
    <property type="entry name" value="VPS9_dom_sf"/>
</dbReference>
<evidence type="ECO:0000259" key="5">
    <source>
        <dbReference type="PROSITE" id="PS51205"/>
    </source>
</evidence>
<evidence type="ECO:0008006" key="8">
    <source>
        <dbReference type="Google" id="ProtNLM"/>
    </source>
</evidence>
<feature type="compositionally biased region" description="Polar residues" evidence="3">
    <location>
        <begin position="944"/>
        <end position="954"/>
    </location>
</feature>
<dbReference type="EMBL" id="SUNJ01011751">
    <property type="protein sequence ID" value="TPP58662.1"/>
    <property type="molecule type" value="Genomic_DNA"/>
</dbReference>
<feature type="region of interest" description="Disordered" evidence="3">
    <location>
        <begin position="603"/>
        <end position="701"/>
    </location>
</feature>
<feature type="compositionally biased region" description="Polar residues" evidence="3">
    <location>
        <begin position="885"/>
        <end position="897"/>
    </location>
</feature>
<feature type="domain" description="Ras-GAP" evidence="4">
    <location>
        <begin position="194"/>
        <end position="341"/>
    </location>
</feature>
<feature type="compositionally biased region" description="Acidic residues" evidence="3">
    <location>
        <begin position="1013"/>
        <end position="1022"/>
    </location>
</feature>
<feature type="compositionally biased region" description="Polar residues" evidence="3">
    <location>
        <begin position="1243"/>
        <end position="1257"/>
    </location>
</feature>
<feature type="compositionally biased region" description="Basic and acidic residues" evidence="3">
    <location>
        <begin position="901"/>
        <end position="914"/>
    </location>
</feature>
<evidence type="ECO:0000256" key="3">
    <source>
        <dbReference type="SAM" id="MobiDB-lite"/>
    </source>
</evidence>
<feature type="compositionally biased region" description="Low complexity" evidence="3">
    <location>
        <begin position="644"/>
        <end position="658"/>
    </location>
</feature>
<organism evidence="6 7">
    <name type="scientific">Fasciola gigantica</name>
    <name type="common">Giant liver fluke</name>
    <dbReference type="NCBI Taxonomy" id="46835"/>
    <lineage>
        <taxon>Eukaryota</taxon>
        <taxon>Metazoa</taxon>
        <taxon>Spiralia</taxon>
        <taxon>Lophotrochozoa</taxon>
        <taxon>Platyhelminthes</taxon>
        <taxon>Trematoda</taxon>
        <taxon>Digenea</taxon>
        <taxon>Plagiorchiida</taxon>
        <taxon>Echinostomata</taxon>
        <taxon>Echinostomatoidea</taxon>
        <taxon>Fasciolidae</taxon>
        <taxon>Fasciola</taxon>
    </lineage>
</organism>
<dbReference type="PANTHER" id="PTHR23101">
    <property type="entry name" value="RAB GDP/GTP EXCHANGE FACTOR"/>
    <property type="match status" value="1"/>
</dbReference>
<feature type="compositionally biased region" description="Basic and acidic residues" evidence="3">
    <location>
        <begin position="1416"/>
        <end position="1426"/>
    </location>
</feature>
<feature type="domain" description="VPS9" evidence="5">
    <location>
        <begin position="1862"/>
        <end position="2001"/>
    </location>
</feature>
<feature type="compositionally biased region" description="Basic residues" evidence="3">
    <location>
        <begin position="1209"/>
        <end position="1223"/>
    </location>
</feature>
<gene>
    <name evidence="6" type="ORF">FGIG_07992</name>
</gene>
<feature type="region of interest" description="Disordered" evidence="3">
    <location>
        <begin position="880"/>
        <end position="915"/>
    </location>
</feature>
<dbReference type="PROSITE" id="PS50018">
    <property type="entry name" value="RAS_GTPASE_ACTIV_2"/>
    <property type="match status" value="1"/>
</dbReference>
<dbReference type="Gene3D" id="1.20.1050.80">
    <property type="entry name" value="VPS9 domain"/>
    <property type="match status" value="1"/>
</dbReference>
<sequence>MHTLSKTLRKISHNLVRDEQDIKDANECICNMECAFTGTCEALLKEYWVFHKQRLSLVSGCYAFQQRDFSGPKLRVANSGKINFKRSSSSYGDQYASYAAFISSLKKDSKLFAEILHKFSNSPPVFERLFSVLFCTITNFSLTESDSAFLNSVLQQLFHRAIYCGVINTHFLTDLRSSFHTRFFLEGLPDSRRYLSALLCELITEIHVGQLLNCHGSSANSGDILPGLTKSSSSYSHCTENGALPRPQFVEVVNRLILSFQRTATFFPPSCLLWLHCLRKALRSFGASDTCLRQSSTEHILSFITRALVNPQLLLNSGPYLEPGEYALLKAIASALNFLAQVDPSQTLSENVRVQVSVDTGIQATKLLEFCDVERLCASLNLINNNADRISLSSTSWLADSHVTKQTDIGENKLPDDILTEIIQYISMITPSDLNVLVECLRIFLQHTDGGFDAVRGALLQLPLRVPESLVGVRSRLDLKTRTNLRLPDRGSLNSESYELVHYNSLSVDTKIKSSTSSLRITRSRSASRLGLQGTSNPPTESRSAGRCASPITHEWSPLTMSDLRRFTEAERTVLIFRLNRTARRPSILSEGEFLARRPRNPVTESEFALHSDKVSTVKSSNPDEESVGRNHPVATSLCTEQRSSQSQSSSGLSHSSGDQIAVRATDGSTNLTDNENAHEHGNAAANSSPMRFSRPLRRDPTNMADEHRMLLGGSTEDLMAEDRSLNDPSSDASERSGFTSLASSAHAMRVRAVSGLRALSGHARGSGDSVGPGLAGVQAGISTAHGDEPHLCNLPAAPEGVGKRTRFSQPVLFDVRYSSETNGQIHPRERHSTEDSLEEVNESVHSSSNQMVDTDSLVFGRTHPVPRTCSVELVVRSSGPDSLPDTTRYGTRSVTGTRHPYGETSRESDRSSHDGLMGVSLPTTIRCSSLGCLPAPQCASLSTSGMVRTSTGPDVNEVDERSSGVTCSSCGIRVPGTTDDAEQRDLVADDGSRGDGGSHEDGGQLSRRLDGEDHEAEEDALSDLPDLSSANVSGRVTPLSLTSSTSRGGTGGAGPPSISVAFSGESPGTRVRTYNRAGLIFPNGVTMSGSTATAVAAVSTSGGTRTGNSGSVRFGVLEFPASLLHTHESPDVTEKFGKFELPVTRLTEVEARSTVSDTWSTDVLPSDTEYPDGGSEYLGPEPSANGSSSNHQSTSGGGRAPSVERSHNNHHHRRHRRDHQHHCRDPLCSAHETRRTVPAMSASVNSGSESVTRNPQHSNEAIIADAALMVDGSFRDSSTVPHRSTFFTPIQNGSTTPSLKQSVSVNGSSIPYLQAASESVQNEQSPEAPTGTDDLAATPSQSSSFQIQSNTLNSMQVNSTAFSRLTESFPAGFSRPKERTGHNIGRPHDCFLDNPTAGPASSTCALNVTLFRRNEKNPTETRRTESTLTQGDATHGPSATGAHSSEQLAHAVHWRPNGDRADESVDEMMDRYRKQSDAKQHSYLANSHDRIGQGVKNGPSVLTAQKSSVVASVRLEASTSSGSPNGLCSSCSYRAALSHSSAQLRIHLIRGLRRMFSSPLVGSVLNTIIRQLMATEFSRTNGDHPANWSRQDVFFMALLDALVSDTLISQDPGLTTCIRETKRLLERLLLNTQVEASRDVGPGTSDQSHLIPWTLSTEGHPSHTTSFACSSVGQDSVVASLLTQLRIERRNRLAYLAYLKEQRNRALAQKHSLAMLQRRCERDLQAQCEYIVHKYVTAFLDSQREAFRRFYEQFTLLRNQSGMDDRDVRSTGQGSRNAASHLASQFIQDLIQRWEAIEPDRRPPILFPVSRLSTDEEEKIDPDFAHLASSHLLFARMHIRRLVMEKVYQSGVWMNDPALERERDLVLHRELALLKRVITLSELQVPERYHVFEPFHSVQDELRSFGCSHLPSDMLQCLKRVMERIVATLQLACPQSVPSADDLLPVLIFAIFQVNPPRLLTNMAFVDLFMDPLDGEDQYVWCQFGSAVAEIRRLLSAAPLDSD</sequence>
<feature type="region of interest" description="Disordered" evidence="3">
    <location>
        <begin position="944"/>
        <end position="1068"/>
    </location>
</feature>
<dbReference type="InterPro" id="IPR003123">
    <property type="entry name" value="VPS9"/>
</dbReference>
<dbReference type="GO" id="GO:0016020">
    <property type="term" value="C:membrane"/>
    <property type="evidence" value="ECO:0007669"/>
    <property type="project" value="UniProtKB-SubCell"/>
</dbReference>
<feature type="region of interest" description="Disordered" evidence="3">
    <location>
        <begin position="1151"/>
        <end position="1257"/>
    </location>
</feature>
<reference evidence="6 7" key="1">
    <citation type="submission" date="2019-04" db="EMBL/GenBank/DDBJ databases">
        <title>Annotation for the trematode Fasciola gigantica.</title>
        <authorList>
            <person name="Choi Y.-J."/>
        </authorList>
    </citation>
    <scope>NUCLEOTIDE SEQUENCE [LARGE SCALE GENOMIC DNA]</scope>
    <source>
        <strain evidence="6">Uganda_cow_1</strain>
    </source>
</reference>
<accession>A0A504YAP9</accession>
<feature type="region of interest" description="Disordered" evidence="3">
    <location>
        <begin position="523"/>
        <end position="548"/>
    </location>
</feature>
<dbReference type="GO" id="GO:0030139">
    <property type="term" value="C:endocytic vesicle"/>
    <property type="evidence" value="ECO:0007669"/>
    <property type="project" value="TreeGrafter"/>
</dbReference>
<feature type="region of interest" description="Disordered" evidence="3">
    <location>
        <begin position="1286"/>
        <end position="1305"/>
    </location>
</feature>
<feature type="region of interest" description="Disordered" evidence="3">
    <location>
        <begin position="1318"/>
        <end position="1346"/>
    </location>
</feature>
<dbReference type="GO" id="GO:0016192">
    <property type="term" value="P:vesicle-mediated transport"/>
    <property type="evidence" value="ECO:0007669"/>
    <property type="project" value="InterPro"/>
</dbReference>
<feature type="compositionally biased region" description="Polar residues" evidence="3">
    <location>
        <begin position="1154"/>
        <end position="1164"/>
    </location>
</feature>
<name>A0A504YAP9_FASGI</name>
<dbReference type="SMART" id="SM00167">
    <property type="entry name" value="VPS9"/>
    <property type="match status" value="1"/>
</dbReference>
<feature type="compositionally biased region" description="Polar residues" evidence="3">
    <location>
        <begin position="533"/>
        <end position="543"/>
    </location>
</feature>
<dbReference type="GO" id="GO:0005829">
    <property type="term" value="C:cytosol"/>
    <property type="evidence" value="ECO:0007669"/>
    <property type="project" value="TreeGrafter"/>
</dbReference>
<evidence type="ECO:0000256" key="2">
    <source>
        <dbReference type="ARBA" id="ARBA00023136"/>
    </source>
</evidence>
<dbReference type="PROSITE" id="PS51205">
    <property type="entry name" value="VPS9"/>
    <property type="match status" value="1"/>
</dbReference>
<dbReference type="InterPro" id="IPR045046">
    <property type="entry name" value="Vps9-like"/>
</dbReference>
<keyword evidence="7" id="KW-1185">Reference proteome</keyword>
<feature type="region of interest" description="Disordered" evidence="3">
    <location>
        <begin position="821"/>
        <end position="851"/>
    </location>
</feature>
<dbReference type="PANTHER" id="PTHR23101:SF25">
    <property type="entry name" value="GTPASE-ACTIVATING PROTEIN AND VPS9 DOMAIN-CONTAINING PROTEIN 1"/>
    <property type="match status" value="1"/>
</dbReference>
<proteinExistence type="predicted"/>
<dbReference type="InterPro" id="IPR001936">
    <property type="entry name" value="RasGAP_dom"/>
</dbReference>
<comment type="subcellular location">
    <subcellularLocation>
        <location evidence="1">Membrane</location>
    </subcellularLocation>
</comment>
<feature type="region of interest" description="Disordered" evidence="3">
    <location>
        <begin position="1416"/>
        <end position="1447"/>
    </location>
</feature>
<feature type="compositionally biased region" description="Low complexity" evidence="3">
    <location>
        <begin position="1038"/>
        <end position="1048"/>
    </location>
</feature>
<keyword evidence="2" id="KW-0472">Membrane</keyword>
<feature type="compositionally biased region" description="Polar residues" evidence="3">
    <location>
        <begin position="1185"/>
        <end position="1195"/>
    </location>
</feature>
<dbReference type="GO" id="GO:0031267">
    <property type="term" value="F:small GTPase binding"/>
    <property type="evidence" value="ECO:0007669"/>
    <property type="project" value="TreeGrafter"/>
</dbReference>